<dbReference type="Gene3D" id="3.90.79.10">
    <property type="entry name" value="Nucleoside Triphosphate Pyrophosphohydrolase"/>
    <property type="match status" value="1"/>
</dbReference>
<dbReference type="InterPro" id="IPR015797">
    <property type="entry name" value="NUDIX_hydrolase-like_dom_sf"/>
</dbReference>
<dbReference type="GO" id="GO:0006753">
    <property type="term" value="P:nucleoside phosphate metabolic process"/>
    <property type="evidence" value="ECO:0007669"/>
    <property type="project" value="TreeGrafter"/>
</dbReference>
<protein>
    <recommendedName>
        <fullName evidence="4">GDP-mannose pyrophosphatase</fullName>
    </recommendedName>
    <alternativeName>
        <fullName evidence="6">GDP-mannose hydrolase</fullName>
    </alternativeName>
    <alternativeName>
        <fullName evidence="7">GDPMK</fullName>
    </alternativeName>
</protein>
<dbReference type="InterPro" id="IPR000086">
    <property type="entry name" value="NUDIX_hydrolase_dom"/>
</dbReference>
<dbReference type="InterPro" id="IPR020476">
    <property type="entry name" value="Nudix_hydrolase"/>
</dbReference>
<evidence type="ECO:0000256" key="5">
    <source>
        <dbReference type="ARBA" id="ARBA00022801"/>
    </source>
</evidence>
<evidence type="ECO:0000256" key="6">
    <source>
        <dbReference type="ARBA" id="ARBA00032162"/>
    </source>
</evidence>
<evidence type="ECO:0000256" key="2">
    <source>
        <dbReference type="ARBA" id="ARBA00001946"/>
    </source>
</evidence>
<dbReference type="GO" id="GO:0019693">
    <property type="term" value="P:ribose phosphate metabolic process"/>
    <property type="evidence" value="ECO:0007669"/>
    <property type="project" value="TreeGrafter"/>
</dbReference>
<dbReference type="SUPFAM" id="SSF55811">
    <property type="entry name" value="Nudix"/>
    <property type="match status" value="1"/>
</dbReference>
<keyword evidence="11" id="KW-1185">Reference proteome</keyword>
<organism evidence="10 11">
    <name type="scientific">Litorimonas taeanensis</name>
    <dbReference type="NCBI Taxonomy" id="568099"/>
    <lineage>
        <taxon>Bacteria</taxon>
        <taxon>Pseudomonadati</taxon>
        <taxon>Pseudomonadota</taxon>
        <taxon>Alphaproteobacteria</taxon>
        <taxon>Maricaulales</taxon>
        <taxon>Robiginitomaculaceae</taxon>
    </lineage>
</organism>
<evidence type="ECO:0000259" key="9">
    <source>
        <dbReference type="PROSITE" id="PS51462"/>
    </source>
</evidence>
<evidence type="ECO:0000313" key="11">
    <source>
        <dbReference type="Proteomes" id="UP000282211"/>
    </source>
</evidence>
<evidence type="ECO:0000256" key="3">
    <source>
        <dbReference type="ARBA" id="ARBA00007275"/>
    </source>
</evidence>
<comment type="catalytic activity">
    <reaction evidence="1">
        <text>GDP-alpha-D-mannose + H2O = alpha-D-mannose 1-phosphate + GMP + 2 H(+)</text>
        <dbReference type="Rhea" id="RHEA:27978"/>
        <dbReference type="ChEBI" id="CHEBI:15377"/>
        <dbReference type="ChEBI" id="CHEBI:15378"/>
        <dbReference type="ChEBI" id="CHEBI:57527"/>
        <dbReference type="ChEBI" id="CHEBI:58115"/>
        <dbReference type="ChEBI" id="CHEBI:58409"/>
    </reaction>
</comment>
<dbReference type="Proteomes" id="UP000282211">
    <property type="component" value="Unassembled WGS sequence"/>
</dbReference>
<dbReference type="PROSITE" id="PS51462">
    <property type="entry name" value="NUDIX"/>
    <property type="match status" value="1"/>
</dbReference>
<comment type="caution">
    <text evidence="10">The sequence shown here is derived from an EMBL/GenBank/DDBJ whole genome shotgun (WGS) entry which is preliminary data.</text>
</comment>
<dbReference type="PRINTS" id="PR00502">
    <property type="entry name" value="NUDIXFAMILY"/>
</dbReference>
<dbReference type="CDD" id="cd24161">
    <property type="entry name" value="NUDIX_ADPRase_Ndx2"/>
    <property type="match status" value="1"/>
</dbReference>
<gene>
    <name evidence="10" type="ORF">DES40_2606</name>
</gene>
<reference evidence="10 11" key="1">
    <citation type="submission" date="2018-10" db="EMBL/GenBank/DDBJ databases">
        <title>Genomic Encyclopedia of Type Strains, Phase IV (KMG-IV): sequencing the most valuable type-strain genomes for metagenomic binning, comparative biology and taxonomic classification.</title>
        <authorList>
            <person name="Goeker M."/>
        </authorList>
    </citation>
    <scope>NUCLEOTIDE SEQUENCE [LARGE SCALE GENOMIC DNA]</scope>
    <source>
        <strain evidence="10 11">DSM 22008</strain>
    </source>
</reference>
<evidence type="ECO:0000256" key="8">
    <source>
        <dbReference type="RuleBase" id="RU003476"/>
    </source>
</evidence>
<dbReference type="Pfam" id="PF00293">
    <property type="entry name" value="NUDIX"/>
    <property type="match status" value="1"/>
</dbReference>
<evidence type="ECO:0000256" key="4">
    <source>
        <dbReference type="ARBA" id="ARBA00016377"/>
    </source>
</evidence>
<dbReference type="RefSeq" id="WP_121102816.1">
    <property type="nucleotide sequence ID" value="NZ_RBII01000002.1"/>
</dbReference>
<keyword evidence="5 8" id="KW-0378">Hydrolase</keyword>
<proteinExistence type="inferred from homology"/>
<dbReference type="OrthoDB" id="177518at2"/>
<evidence type="ECO:0000256" key="1">
    <source>
        <dbReference type="ARBA" id="ARBA00000847"/>
    </source>
</evidence>
<dbReference type="GO" id="GO:0016462">
    <property type="term" value="F:pyrophosphatase activity"/>
    <property type="evidence" value="ECO:0007669"/>
    <property type="project" value="UniProtKB-ARBA"/>
</dbReference>
<comment type="similarity">
    <text evidence="3">Belongs to the Nudix hydrolase family. NudK subfamily.</text>
</comment>
<evidence type="ECO:0000256" key="7">
    <source>
        <dbReference type="ARBA" id="ARBA00032272"/>
    </source>
</evidence>
<dbReference type="AlphaFoldDB" id="A0A420WFN1"/>
<dbReference type="EMBL" id="RBII01000002">
    <property type="protein sequence ID" value="RKQ69797.1"/>
    <property type="molecule type" value="Genomic_DNA"/>
</dbReference>
<name>A0A420WFN1_9PROT</name>
<dbReference type="PROSITE" id="PS00893">
    <property type="entry name" value="NUDIX_BOX"/>
    <property type="match status" value="1"/>
</dbReference>
<dbReference type="InParanoid" id="A0A420WFN1"/>
<feature type="domain" description="Nudix hydrolase" evidence="9">
    <location>
        <begin position="49"/>
        <end position="176"/>
    </location>
</feature>
<dbReference type="PANTHER" id="PTHR11839">
    <property type="entry name" value="UDP/ADP-SUGAR PYROPHOSPHATASE"/>
    <property type="match status" value="1"/>
</dbReference>
<accession>A0A420WFN1</accession>
<dbReference type="InterPro" id="IPR020084">
    <property type="entry name" value="NUDIX_hydrolase_CS"/>
</dbReference>
<dbReference type="PANTHER" id="PTHR11839:SF18">
    <property type="entry name" value="NUDIX HYDROLASE DOMAIN-CONTAINING PROTEIN"/>
    <property type="match status" value="1"/>
</dbReference>
<dbReference type="FunCoup" id="A0A420WFN1">
    <property type="interactions" value="244"/>
</dbReference>
<comment type="cofactor">
    <cofactor evidence="2">
        <name>Mg(2+)</name>
        <dbReference type="ChEBI" id="CHEBI:18420"/>
    </cofactor>
</comment>
<sequence>MTQKLPPAPSNPWITHSTESVFENDWFRVETSAVTTPGNTAGQYGVVRMANRSVGVVPYENGHVWMVGQTRYALNQYSWEIPEGGVPKGEDMLAAARRELKEETGLSARTLTHLLDFHPSNSITDEYGEIYLATGLTRGASALEPTEDITSIRIPLSDLLSYIESGQITDVMTIMAAYKLRLMQLAGELE</sequence>
<dbReference type="GO" id="GO:0005829">
    <property type="term" value="C:cytosol"/>
    <property type="evidence" value="ECO:0007669"/>
    <property type="project" value="TreeGrafter"/>
</dbReference>
<evidence type="ECO:0000313" key="10">
    <source>
        <dbReference type="EMBL" id="RKQ69797.1"/>
    </source>
</evidence>